<organism evidence="2 3">
    <name type="scientific">Emiliania huxleyi (strain CCMP1516)</name>
    <dbReference type="NCBI Taxonomy" id="280463"/>
    <lineage>
        <taxon>Eukaryota</taxon>
        <taxon>Haptista</taxon>
        <taxon>Haptophyta</taxon>
        <taxon>Prymnesiophyceae</taxon>
        <taxon>Isochrysidales</taxon>
        <taxon>Noelaerhabdaceae</taxon>
        <taxon>Emiliania</taxon>
    </lineage>
</organism>
<feature type="region of interest" description="Disordered" evidence="1">
    <location>
        <begin position="748"/>
        <end position="772"/>
    </location>
</feature>
<feature type="region of interest" description="Disordered" evidence="1">
    <location>
        <begin position="393"/>
        <end position="413"/>
    </location>
</feature>
<reference evidence="2" key="2">
    <citation type="submission" date="2024-10" db="UniProtKB">
        <authorList>
            <consortium name="EnsemblProtists"/>
        </authorList>
    </citation>
    <scope>IDENTIFICATION</scope>
</reference>
<proteinExistence type="predicted"/>
<evidence type="ECO:0000313" key="2">
    <source>
        <dbReference type="EnsemblProtists" id="EOD32321"/>
    </source>
</evidence>
<keyword evidence="3" id="KW-1185">Reference proteome</keyword>
<dbReference type="GeneID" id="17277594"/>
<evidence type="ECO:0000256" key="1">
    <source>
        <dbReference type="SAM" id="MobiDB-lite"/>
    </source>
</evidence>
<protein>
    <recommendedName>
        <fullName evidence="4">Nucleotide-diphospho-sugar transferase domain-containing protein</fullName>
    </recommendedName>
</protein>
<evidence type="ECO:0008006" key="4">
    <source>
        <dbReference type="Google" id="ProtNLM"/>
    </source>
</evidence>
<reference evidence="3" key="1">
    <citation type="journal article" date="2013" name="Nature">
        <title>Pan genome of the phytoplankton Emiliania underpins its global distribution.</title>
        <authorList>
            <person name="Read B.A."/>
            <person name="Kegel J."/>
            <person name="Klute M.J."/>
            <person name="Kuo A."/>
            <person name="Lefebvre S.C."/>
            <person name="Maumus F."/>
            <person name="Mayer C."/>
            <person name="Miller J."/>
            <person name="Monier A."/>
            <person name="Salamov A."/>
            <person name="Young J."/>
            <person name="Aguilar M."/>
            <person name="Claverie J.M."/>
            <person name="Frickenhaus S."/>
            <person name="Gonzalez K."/>
            <person name="Herman E.K."/>
            <person name="Lin Y.C."/>
            <person name="Napier J."/>
            <person name="Ogata H."/>
            <person name="Sarno A.F."/>
            <person name="Shmutz J."/>
            <person name="Schroeder D."/>
            <person name="de Vargas C."/>
            <person name="Verret F."/>
            <person name="von Dassow P."/>
            <person name="Valentin K."/>
            <person name="Van de Peer Y."/>
            <person name="Wheeler G."/>
            <person name="Dacks J.B."/>
            <person name="Delwiche C.F."/>
            <person name="Dyhrman S.T."/>
            <person name="Glockner G."/>
            <person name="John U."/>
            <person name="Richards T."/>
            <person name="Worden A.Z."/>
            <person name="Zhang X."/>
            <person name="Grigoriev I.V."/>
            <person name="Allen A.E."/>
            <person name="Bidle K."/>
            <person name="Borodovsky M."/>
            <person name="Bowler C."/>
            <person name="Brownlee C."/>
            <person name="Cock J.M."/>
            <person name="Elias M."/>
            <person name="Gladyshev V.N."/>
            <person name="Groth M."/>
            <person name="Guda C."/>
            <person name="Hadaegh A."/>
            <person name="Iglesias-Rodriguez M.D."/>
            <person name="Jenkins J."/>
            <person name="Jones B.M."/>
            <person name="Lawson T."/>
            <person name="Leese F."/>
            <person name="Lindquist E."/>
            <person name="Lobanov A."/>
            <person name="Lomsadze A."/>
            <person name="Malik S.B."/>
            <person name="Marsh M.E."/>
            <person name="Mackinder L."/>
            <person name="Mock T."/>
            <person name="Mueller-Roeber B."/>
            <person name="Pagarete A."/>
            <person name="Parker M."/>
            <person name="Probert I."/>
            <person name="Quesneville H."/>
            <person name="Raines C."/>
            <person name="Rensing S.A."/>
            <person name="Riano-Pachon D.M."/>
            <person name="Richier S."/>
            <person name="Rokitta S."/>
            <person name="Shiraiwa Y."/>
            <person name="Soanes D.M."/>
            <person name="van der Giezen M."/>
            <person name="Wahlund T.M."/>
            <person name="Williams B."/>
            <person name="Wilson W."/>
            <person name="Wolfe G."/>
            <person name="Wurch L.L."/>
        </authorList>
    </citation>
    <scope>NUCLEOTIDE SEQUENCE</scope>
</reference>
<feature type="compositionally biased region" description="Polar residues" evidence="1">
    <location>
        <begin position="402"/>
        <end position="413"/>
    </location>
</feature>
<sequence length="1211" mass="128964">MLKLEFVPAAGEKLVLKLSPPPPLADKQASLADNTAVVDSDGGNAVGIPSEPVSLKDGIGTGTGGTCTANTGTGNVPSEGEPAGSLAGVHFAGVSLDAVPEASRFTVDDPAGAKAVGIPPESEPSPLKDGIDAGGGNVAGESSPMKSFAKVGIVPADDGRVTLVISASVSPSLPGAKACGIKNVNISVAKSGPEGVLKKDPAAEKAPDAGVVDSDKAKAMFATHAVFWSKFTRPTGPPTAPTGAVEGALKKDIPAATSGAEACVDETGAIKNPALKPATEVATALKPAEAGGAPLPSIKEFPEEKKPAATAASAWCAPASATHSGDADWKEFPEETAAPAGIPDRTTPSNPRRKKGRKGASAPIVRTKSIAPVGGNNRFGALLKMDGNEGILGGTGKVPRGSTPSTTDSGATANVETTTITTPEGSVSASGWFSWPKFCPSYLLRLFGILALLCLGTAFALSSYPATSALLSSQWHESPTSFPAVTTPIAPASLNGFCEVGGIDTSSFVAIVSSDSAPANHPVRARSRVLVSAPRKLVTNSPRAVQGGHEDGRSLEALMDEIGEAVGEPLHLIGEPLASVKEIYEKQPAEADLETVPASRNSMERKGEPEFDLVGPVYSNRTGIIARGRDTVLLVNGTSPKLRPADAGKPGMLEVRKLVETGLGAPVASMHAGGEWRAIDGLTDVSRVPTKDLFLQLGRAVDPLLAEPAWPEEVRAAQISDSNAVESDIFSVSSACADWQPRCAAPAWHEEPHHATSRPRTDKPPAPPADELSIDPASPFHIPFISGHSSSAPGRAQLRGQLWAALFLLLGACGGVLLSVRRSKSGRLVRCRTGHGAWLLLLAMLPLASPVSPSQNAYLVSGDVPTWPFAEGDHWQRRDNISTHKQLNAGRRRPHCPISMDLLLSTFITNKRSRGNRYSRLQVFRHAMRSYFDLPINGFYLFIQLDEEFSSQRQNLENELTSSLGSRLQHLEFTRILTQAKWKWLMSSIGSDKHSGRLVFFLQNDDHVFIDVDTSLLCQGLMLLHSEPSKFKTLYMSHWPEALRLTGKVSPPQRIGGFVRTNLTMVDAVQVFNLGFLHHIFVELEWPQGLQVRRIDRLIMQRAVWGTFAQSLLRTADTENSLQAFFVPLRELCRKFDGYMHVGIPFAKVPQLEINHTQPVRSADSLKQVMLAAEKLQNDPWSRGNNFSVPAEWVSVMLDLYGVPRTTSMDL</sequence>
<dbReference type="PaxDb" id="2903-EOD32321"/>
<dbReference type="Proteomes" id="UP000013827">
    <property type="component" value="Unassembled WGS sequence"/>
</dbReference>
<feature type="region of interest" description="Disordered" evidence="1">
    <location>
        <begin position="309"/>
        <end position="328"/>
    </location>
</feature>
<accession>A0A0D3K986</accession>
<dbReference type="KEGG" id="ehx:EMIHUDRAFT_231080"/>
<feature type="compositionally biased region" description="Basic and acidic residues" evidence="1">
    <location>
        <begin position="748"/>
        <end position="763"/>
    </location>
</feature>
<dbReference type="RefSeq" id="XP_005784750.1">
    <property type="nucleotide sequence ID" value="XM_005784693.1"/>
</dbReference>
<feature type="region of interest" description="Disordered" evidence="1">
    <location>
        <begin position="334"/>
        <end position="363"/>
    </location>
</feature>
<feature type="compositionally biased region" description="Low complexity" evidence="1">
    <location>
        <begin position="309"/>
        <end position="322"/>
    </location>
</feature>
<evidence type="ECO:0000313" key="3">
    <source>
        <dbReference type="Proteomes" id="UP000013827"/>
    </source>
</evidence>
<name>A0A0D3K986_EMIH1</name>
<dbReference type="AlphaFoldDB" id="A0A0D3K986"/>
<dbReference type="EnsemblProtists" id="EOD32321">
    <property type="protein sequence ID" value="EOD32321"/>
    <property type="gene ID" value="EMIHUDRAFT_231080"/>
</dbReference>
<dbReference type="HOGENOM" id="CLU_007632_0_0_1"/>